<evidence type="ECO:0000313" key="3">
    <source>
        <dbReference type="Proteomes" id="UP001470230"/>
    </source>
</evidence>
<accession>A0ABR2KTY9</accession>
<reference evidence="2 3" key="1">
    <citation type="submission" date="2024-04" db="EMBL/GenBank/DDBJ databases">
        <title>Tritrichomonas musculus Genome.</title>
        <authorList>
            <person name="Alves-Ferreira E."/>
            <person name="Grigg M."/>
            <person name="Lorenzi H."/>
            <person name="Galac M."/>
        </authorList>
    </citation>
    <scope>NUCLEOTIDE SEQUENCE [LARGE SCALE GENOMIC DNA]</scope>
    <source>
        <strain evidence="2 3">EAF2021</strain>
    </source>
</reference>
<comment type="caution">
    <text evidence="2">The sequence shown here is derived from an EMBL/GenBank/DDBJ whole genome shotgun (WGS) entry which is preliminary data.</text>
</comment>
<name>A0ABR2KTY9_9EUKA</name>
<protein>
    <submittedName>
        <fullName evidence="2">Uncharacterized protein</fullName>
    </submittedName>
</protein>
<dbReference type="Proteomes" id="UP001470230">
    <property type="component" value="Unassembled WGS sequence"/>
</dbReference>
<dbReference type="EMBL" id="JAPFFF010000003">
    <property type="protein sequence ID" value="KAK8894461.1"/>
    <property type="molecule type" value="Genomic_DNA"/>
</dbReference>
<evidence type="ECO:0000256" key="1">
    <source>
        <dbReference type="SAM" id="MobiDB-lite"/>
    </source>
</evidence>
<proteinExistence type="predicted"/>
<keyword evidence="3" id="KW-1185">Reference proteome</keyword>
<feature type="region of interest" description="Disordered" evidence="1">
    <location>
        <begin position="209"/>
        <end position="237"/>
    </location>
</feature>
<sequence>MSSDLSFSSSKSFDLSLFEILDQVSPYVDKNNSEEVDLFSQIHLSSASADSQQKLISLLLMILHNREDQSKEPYESKIDNIFYSLLTESLAIFQALSTEDSSTDLLHINVSKTQIEALKQHSKKIEDFISSFPSSIENQPEIAKFQSFLKQTDNLPLKINEINEIKSHEEKESNPKNLHFYFNALFMILESVLVMNDFLLTEKKLKDSKENEKKDNDFSKINDKESLQKQKEETSREKQFINQLEDLLDEKDRLMTNLNTLQIEVNHQSQFQEIITKLKIKMKNIEDDNFQMRKSLDEMIQQNTTIYNQLNDNSNNLNDQIATHKKENSFLREQFENLQDQIQKYQDITAKKNLKIEHLSDEIKSLNEQNLDISRNQEKLQNMIKDLQSLYQESTAQLEIYKKSKAESIVLLNKARKEINALIVENDELKLMLQRAARESQKQILDNATLLKQLRRQGNSNENQNENEKLREKLQMAQFFIKKLQEEISKYREQIQSSFKSFREENESDDSFDNNSKKKKFSKDDFFLNDSEVEFDDFNNDSNNYDPDSNLDPKLDDFDRLIGQLEQTVTQTRNESINYFLT</sequence>
<gene>
    <name evidence="2" type="ORF">M9Y10_022895</name>
</gene>
<evidence type="ECO:0000313" key="2">
    <source>
        <dbReference type="EMBL" id="KAK8894461.1"/>
    </source>
</evidence>
<organism evidence="2 3">
    <name type="scientific">Tritrichomonas musculus</name>
    <dbReference type="NCBI Taxonomy" id="1915356"/>
    <lineage>
        <taxon>Eukaryota</taxon>
        <taxon>Metamonada</taxon>
        <taxon>Parabasalia</taxon>
        <taxon>Tritrichomonadida</taxon>
        <taxon>Tritrichomonadidae</taxon>
        <taxon>Tritrichomonas</taxon>
    </lineage>
</organism>